<evidence type="ECO:0000259" key="1">
    <source>
        <dbReference type="Pfam" id="PF13358"/>
    </source>
</evidence>
<dbReference type="InterPro" id="IPR036397">
    <property type="entry name" value="RNaseH_sf"/>
</dbReference>
<dbReference type="EMBL" id="CP021983">
    <property type="protein sequence ID" value="ASC73149.1"/>
    <property type="molecule type" value="Genomic_DNA"/>
</dbReference>
<dbReference type="Pfam" id="PF13592">
    <property type="entry name" value="HTH_33"/>
    <property type="match status" value="1"/>
</dbReference>
<dbReference type="Proteomes" id="UP000191901">
    <property type="component" value="Chromosome"/>
</dbReference>
<evidence type="ECO:0000313" key="4">
    <source>
        <dbReference type="Proteomes" id="UP000191901"/>
    </source>
</evidence>
<sequence>MSLEWVVYKYHQAVNTVVLMNSFQLEHQQKVDNRAILSDFISSNPDSRELKRALAVKMALEGEPYFKITKFLGINKSFITYWKNRFEAQGIEGIKLGYQGSKSYLTPDDRTEIISWLRTRNYWNFDELVSYLDEHYDVIYKSKQSYYTLFSEAGISWKKSQKTNPKSDPALVKKKEKKSKDLSVKTSSKFESGELIVLFLDECHLLWGDVCGYVWGKTDMRIEIPITNERIRQTYYGALNYQTKEFILHPYEKGNGENTVAFMKYLQEQNPGKQIALIWDGASYHKSQEIKDFLATVNHGKEETEWQFKCILFAPNSPEQNPVEDVWLQAKNSLRRFWRLCRSFPAVKYLFEFFIDHQKFDFSKIEEYSPCS</sequence>
<feature type="domain" description="Winged helix-turn helix" evidence="2">
    <location>
        <begin position="120"/>
        <end position="178"/>
    </location>
</feature>
<dbReference type="STRING" id="1641165.XM38_13425"/>
<protein>
    <recommendedName>
        <fullName evidence="5">Tc1-like transposase DDE domain-containing protein</fullName>
    </recommendedName>
</protein>
<dbReference type="InterPro" id="IPR038717">
    <property type="entry name" value="Tc1-like_DDE_dom"/>
</dbReference>
<dbReference type="AlphaFoldDB" id="A0A1Z3HS72"/>
<evidence type="ECO:0000313" key="3">
    <source>
        <dbReference type="EMBL" id="ASC73149.1"/>
    </source>
</evidence>
<keyword evidence="4" id="KW-1185">Reference proteome</keyword>
<dbReference type="NCBIfam" id="NF033545">
    <property type="entry name" value="transpos_IS630"/>
    <property type="match status" value="1"/>
</dbReference>
<accession>A0A1Z3HS72</accession>
<name>A0A1Z3HS72_9CYAN</name>
<proteinExistence type="predicted"/>
<evidence type="ECO:0008006" key="5">
    <source>
        <dbReference type="Google" id="ProtNLM"/>
    </source>
</evidence>
<dbReference type="Gene3D" id="3.30.420.10">
    <property type="entry name" value="Ribonuclease H-like superfamily/Ribonuclease H"/>
    <property type="match status" value="1"/>
</dbReference>
<dbReference type="InterPro" id="IPR047655">
    <property type="entry name" value="Transpos_IS630-like"/>
</dbReference>
<dbReference type="GO" id="GO:0003676">
    <property type="term" value="F:nucleic acid binding"/>
    <property type="evidence" value="ECO:0007669"/>
    <property type="project" value="InterPro"/>
</dbReference>
<dbReference type="SUPFAM" id="SSF46689">
    <property type="entry name" value="Homeodomain-like"/>
    <property type="match status" value="1"/>
</dbReference>
<gene>
    <name evidence="3" type="ORF">XM38_041110</name>
</gene>
<dbReference type="InterPro" id="IPR025959">
    <property type="entry name" value="Winged_HTH_dom"/>
</dbReference>
<dbReference type="Pfam" id="PF13358">
    <property type="entry name" value="DDE_3"/>
    <property type="match status" value="1"/>
</dbReference>
<dbReference type="InterPro" id="IPR009057">
    <property type="entry name" value="Homeodomain-like_sf"/>
</dbReference>
<organism evidence="3 4">
    <name type="scientific">Halomicronema hongdechloris C2206</name>
    <dbReference type="NCBI Taxonomy" id="1641165"/>
    <lineage>
        <taxon>Bacteria</taxon>
        <taxon>Bacillati</taxon>
        <taxon>Cyanobacteriota</taxon>
        <taxon>Cyanophyceae</taxon>
        <taxon>Nodosilineales</taxon>
        <taxon>Nodosilineaceae</taxon>
        <taxon>Halomicronema</taxon>
    </lineage>
</organism>
<evidence type="ECO:0000259" key="2">
    <source>
        <dbReference type="Pfam" id="PF13592"/>
    </source>
</evidence>
<dbReference type="Pfam" id="PF13384">
    <property type="entry name" value="HTH_23"/>
    <property type="match status" value="1"/>
</dbReference>
<feature type="domain" description="Tc1-like transposase DDE" evidence="1">
    <location>
        <begin position="197"/>
        <end position="336"/>
    </location>
</feature>
<reference evidence="3 4" key="1">
    <citation type="journal article" date="2016" name="Biochim. Biophys. Acta">
        <title>Characterization of red-shifted phycobilisomes isolated from the chlorophyll f-containing cyanobacterium Halomicronema hongdechloris.</title>
        <authorList>
            <person name="Li Y."/>
            <person name="Lin Y."/>
            <person name="Garvey C.J."/>
            <person name="Birch D."/>
            <person name="Corkery R.W."/>
            <person name="Loughlin P.C."/>
            <person name="Scheer H."/>
            <person name="Willows R.D."/>
            <person name="Chen M."/>
        </authorList>
    </citation>
    <scope>NUCLEOTIDE SEQUENCE [LARGE SCALE GENOMIC DNA]</scope>
    <source>
        <strain evidence="3 4">C2206</strain>
    </source>
</reference>
<dbReference type="KEGG" id="hhg:XM38_041110"/>